<name>A0A7R8WTA2_9CRUS</name>
<gene>
    <name evidence="4" type="ORF">CTOB1V02_LOCUS12494</name>
</gene>
<dbReference type="CDD" id="cd06170">
    <property type="entry name" value="LuxR_C_like"/>
    <property type="match status" value="1"/>
</dbReference>
<dbReference type="PANTHER" id="PTHR43214:SF43">
    <property type="entry name" value="TWO-COMPONENT RESPONSE REGULATOR"/>
    <property type="match status" value="1"/>
</dbReference>
<dbReference type="SUPFAM" id="SSF52172">
    <property type="entry name" value="CheY-like"/>
    <property type="match status" value="1"/>
</dbReference>
<dbReference type="GO" id="GO:0000155">
    <property type="term" value="F:phosphorelay sensor kinase activity"/>
    <property type="evidence" value="ECO:0007669"/>
    <property type="project" value="InterPro"/>
</dbReference>
<dbReference type="SUPFAM" id="SSF46894">
    <property type="entry name" value="C-terminal effector domain of the bipartite response regulators"/>
    <property type="match status" value="1"/>
</dbReference>
<dbReference type="PRINTS" id="PR00038">
    <property type="entry name" value="HTHLUXR"/>
</dbReference>
<dbReference type="Pfam" id="PF16448">
    <property type="entry name" value="LapD_MoxY_N"/>
    <property type="match status" value="1"/>
</dbReference>
<evidence type="ECO:0000313" key="4">
    <source>
        <dbReference type="EMBL" id="CAD7234678.1"/>
    </source>
</evidence>
<dbReference type="PROSITE" id="PS50043">
    <property type="entry name" value="HTH_LUXR_2"/>
    <property type="match status" value="1"/>
</dbReference>
<evidence type="ECO:0000256" key="1">
    <source>
        <dbReference type="ARBA" id="ARBA00022553"/>
    </source>
</evidence>
<dbReference type="GO" id="GO:0046983">
    <property type="term" value="F:protein dimerization activity"/>
    <property type="evidence" value="ECO:0007669"/>
    <property type="project" value="InterPro"/>
</dbReference>
<evidence type="ECO:0000256" key="2">
    <source>
        <dbReference type="ARBA" id="ARBA00022679"/>
    </source>
</evidence>
<dbReference type="PROSITE" id="PS50110">
    <property type="entry name" value="RESPONSE_REGULATORY"/>
    <property type="match status" value="1"/>
</dbReference>
<dbReference type="Pfam" id="PF07730">
    <property type="entry name" value="HisKA_3"/>
    <property type="match status" value="1"/>
</dbReference>
<dbReference type="SMART" id="SM00304">
    <property type="entry name" value="HAMP"/>
    <property type="match status" value="1"/>
</dbReference>
<dbReference type="GO" id="GO:0006355">
    <property type="term" value="P:regulation of DNA-templated transcription"/>
    <property type="evidence" value="ECO:0007669"/>
    <property type="project" value="InterPro"/>
</dbReference>
<keyword evidence="1" id="KW-0597">Phosphoprotein</keyword>
<dbReference type="Pfam" id="PF00072">
    <property type="entry name" value="Response_reg"/>
    <property type="match status" value="1"/>
</dbReference>
<dbReference type="InterPro" id="IPR039420">
    <property type="entry name" value="WalR-like"/>
</dbReference>
<dbReference type="Pfam" id="PF00672">
    <property type="entry name" value="HAMP"/>
    <property type="match status" value="1"/>
</dbReference>
<dbReference type="InterPro" id="IPR011006">
    <property type="entry name" value="CheY-like_superfamily"/>
</dbReference>
<dbReference type="EMBL" id="OB669449">
    <property type="protein sequence ID" value="CAD7234678.1"/>
    <property type="molecule type" value="Genomic_DNA"/>
</dbReference>
<dbReference type="InterPro" id="IPR016032">
    <property type="entry name" value="Sig_transdc_resp-reg_C-effctor"/>
</dbReference>
<dbReference type="Gene3D" id="3.40.50.2300">
    <property type="match status" value="1"/>
</dbReference>
<dbReference type="OrthoDB" id="8300042at2759"/>
<dbReference type="SMART" id="SM00421">
    <property type="entry name" value="HTH_LUXR"/>
    <property type="match status" value="1"/>
</dbReference>
<evidence type="ECO:0000256" key="3">
    <source>
        <dbReference type="ARBA" id="ARBA00023125"/>
    </source>
</evidence>
<dbReference type="SMART" id="SM00448">
    <property type="entry name" value="REC"/>
    <property type="match status" value="1"/>
</dbReference>
<protein>
    <submittedName>
        <fullName evidence="4">Uncharacterized protein</fullName>
    </submittedName>
</protein>
<accession>A0A7R8WTA2</accession>
<sequence>MIGSMTLIQRLNLILLLMVAMLLGLSLVVIVANARATVEAELDSSVKTVIQLMTATLISLPDDSHVQASLVQNISQLQTAQNLRISLLNPDSGASISSDSSSLSHALIKAPSWFVRLVGPESREYREPITMPGYQTVDIVVVADPSSEIEETWRESKSIGWLIVGFTLLSLLGMAMVIRRGLKPLALISDGLQDVSSGHFKERLSQPDLPDLRKIADQFNQLAQTLEQQQKVNQRLHGRMLQLQESERRKIAQDLHDDLGQSITAIKALAVAGDSPQSSTIVEVCGNMYESVRSLMHQLRPPLLDELGLGSALEKLVDDWNTVHEETFCALSIEGAVSSLSGTLSIHLFRCVQEVLNNVAKHADAQRVDIRLSVTREAIDLYAVDDGKGFVPDEPVAGMGLLGLRERAEACDGKFSLVTGANQDDHAVVRAGFRALINSTEGMEVVAEAQNGEQACQQFVACKPSVVVMDLSLPGIGGLEAIRRIRSRECDAVILVFSMHDESAFVDKALQAGAKGYISKKNDPGVMLEALRSVARGETYLDHQLAQSLALQKAHGHQDVFANLTTREFEIFCLLAQGKTAQETAKALAISYKTVANYTTQIKAKLDVKNTAELAHLAMRQGVIAPPMMG</sequence>
<dbReference type="InterPro" id="IPR000792">
    <property type="entry name" value="Tscrpt_reg_LuxR_C"/>
</dbReference>
<dbReference type="CDD" id="cd16917">
    <property type="entry name" value="HATPase_UhpB-NarQ-NarX-like"/>
    <property type="match status" value="1"/>
</dbReference>
<dbReference type="PROSITE" id="PS50885">
    <property type="entry name" value="HAMP"/>
    <property type="match status" value="1"/>
</dbReference>
<dbReference type="PANTHER" id="PTHR43214">
    <property type="entry name" value="TWO-COMPONENT RESPONSE REGULATOR"/>
    <property type="match status" value="1"/>
</dbReference>
<keyword evidence="3" id="KW-0238">DNA-binding</keyword>
<dbReference type="InterPro" id="IPR032244">
    <property type="entry name" value="LapD_MoxY_N"/>
</dbReference>
<dbReference type="SUPFAM" id="SSF55874">
    <property type="entry name" value="ATPase domain of HSP90 chaperone/DNA topoisomerase II/histidine kinase"/>
    <property type="match status" value="1"/>
</dbReference>
<dbReference type="GO" id="GO:0003677">
    <property type="term" value="F:DNA binding"/>
    <property type="evidence" value="ECO:0007669"/>
    <property type="project" value="UniProtKB-KW"/>
</dbReference>
<dbReference type="Pfam" id="PF00196">
    <property type="entry name" value="GerE"/>
    <property type="match status" value="1"/>
</dbReference>
<proteinExistence type="predicted"/>
<organism evidence="4">
    <name type="scientific">Cyprideis torosa</name>
    <dbReference type="NCBI Taxonomy" id="163714"/>
    <lineage>
        <taxon>Eukaryota</taxon>
        <taxon>Metazoa</taxon>
        <taxon>Ecdysozoa</taxon>
        <taxon>Arthropoda</taxon>
        <taxon>Crustacea</taxon>
        <taxon>Oligostraca</taxon>
        <taxon>Ostracoda</taxon>
        <taxon>Podocopa</taxon>
        <taxon>Podocopida</taxon>
        <taxon>Cytherocopina</taxon>
        <taxon>Cytheroidea</taxon>
        <taxon>Cytherideidae</taxon>
        <taxon>Cyprideis</taxon>
    </lineage>
</organism>
<dbReference type="InterPro" id="IPR003660">
    <property type="entry name" value="HAMP_dom"/>
</dbReference>
<dbReference type="GO" id="GO:0016020">
    <property type="term" value="C:membrane"/>
    <property type="evidence" value="ECO:0007669"/>
    <property type="project" value="InterPro"/>
</dbReference>
<dbReference type="InterPro" id="IPR001789">
    <property type="entry name" value="Sig_transdc_resp-reg_receiver"/>
</dbReference>
<dbReference type="Gene3D" id="3.30.565.10">
    <property type="entry name" value="Histidine kinase-like ATPase, C-terminal domain"/>
    <property type="match status" value="1"/>
</dbReference>
<dbReference type="InterPro" id="IPR011712">
    <property type="entry name" value="Sig_transdc_His_kin_sub3_dim/P"/>
</dbReference>
<dbReference type="InterPro" id="IPR058245">
    <property type="entry name" value="NreC/VraR/RcsB-like_REC"/>
</dbReference>
<dbReference type="AlphaFoldDB" id="A0A7R8WTA2"/>
<keyword evidence="2" id="KW-0808">Transferase</keyword>
<reference evidence="4" key="1">
    <citation type="submission" date="2020-11" db="EMBL/GenBank/DDBJ databases">
        <authorList>
            <person name="Tran Van P."/>
        </authorList>
    </citation>
    <scope>NUCLEOTIDE SEQUENCE</scope>
</reference>
<dbReference type="Gene3D" id="1.20.5.1930">
    <property type="match status" value="1"/>
</dbReference>
<dbReference type="CDD" id="cd17535">
    <property type="entry name" value="REC_NarL-like"/>
    <property type="match status" value="1"/>
</dbReference>
<dbReference type="Gene3D" id="6.10.340.10">
    <property type="match status" value="1"/>
</dbReference>
<dbReference type="InterPro" id="IPR036890">
    <property type="entry name" value="HATPase_C_sf"/>
</dbReference>